<dbReference type="AlphaFoldDB" id="A0A9N9GTQ5"/>
<protein>
    <submittedName>
        <fullName evidence="1">17058_t:CDS:1</fullName>
    </submittedName>
</protein>
<sequence>MLAMLSYLLSNIPTISINVYIFKTILTLCYNSIVKNPLIG</sequence>
<dbReference type="EMBL" id="CAJVQA010005852">
    <property type="protein sequence ID" value="CAG8629159.1"/>
    <property type="molecule type" value="Genomic_DNA"/>
</dbReference>
<dbReference type="Proteomes" id="UP000789759">
    <property type="component" value="Unassembled WGS sequence"/>
</dbReference>
<reference evidence="1" key="1">
    <citation type="submission" date="2021-06" db="EMBL/GenBank/DDBJ databases">
        <authorList>
            <person name="Kallberg Y."/>
            <person name="Tangrot J."/>
            <person name="Rosling A."/>
        </authorList>
    </citation>
    <scope>NUCLEOTIDE SEQUENCE</scope>
    <source>
        <strain evidence="1">FL966</strain>
    </source>
</reference>
<proteinExistence type="predicted"/>
<organism evidence="1 2">
    <name type="scientific">Cetraspora pellucida</name>
    <dbReference type="NCBI Taxonomy" id="1433469"/>
    <lineage>
        <taxon>Eukaryota</taxon>
        <taxon>Fungi</taxon>
        <taxon>Fungi incertae sedis</taxon>
        <taxon>Mucoromycota</taxon>
        <taxon>Glomeromycotina</taxon>
        <taxon>Glomeromycetes</taxon>
        <taxon>Diversisporales</taxon>
        <taxon>Gigasporaceae</taxon>
        <taxon>Cetraspora</taxon>
    </lineage>
</organism>
<evidence type="ECO:0000313" key="1">
    <source>
        <dbReference type="EMBL" id="CAG8629159.1"/>
    </source>
</evidence>
<accession>A0A9N9GTQ5</accession>
<keyword evidence="2" id="KW-1185">Reference proteome</keyword>
<gene>
    <name evidence="1" type="ORF">CPELLU_LOCUS8301</name>
</gene>
<comment type="caution">
    <text evidence="1">The sequence shown here is derived from an EMBL/GenBank/DDBJ whole genome shotgun (WGS) entry which is preliminary data.</text>
</comment>
<evidence type="ECO:0000313" key="2">
    <source>
        <dbReference type="Proteomes" id="UP000789759"/>
    </source>
</evidence>
<name>A0A9N9GTQ5_9GLOM</name>